<gene>
    <name evidence="2" type="ORF">LX32DRAFT_643268</name>
</gene>
<comment type="caution">
    <text evidence="2">The sequence shown here is derived from an EMBL/GenBank/DDBJ whole genome shotgun (WGS) entry which is preliminary data.</text>
</comment>
<proteinExistence type="predicted"/>
<reference evidence="2" key="1">
    <citation type="submission" date="2021-06" db="EMBL/GenBank/DDBJ databases">
        <title>Comparative genomics, transcriptomics and evolutionary studies reveal genomic signatures of adaptation to plant cell wall in hemibiotrophic fungi.</title>
        <authorList>
            <consortium name="DOE Joint Genome Institute"/>
            <person name="Baroncelli R."/>
            <person name="Diaz J.F."/>
            <person name="Benocci T."/>
            <person name="Peng M."/>
            <person name="Battaglia E."/>
            <person name="Haridas S."/>
            <person name="Andreopoulos W."/>
            <person name="Labutti K."/>
            <person name="Pangilinan J."/>
            <person name="Floch G.L."/>
            <person name="Makela M.R."/>
            <person name="Henrissat B."/>
            <person name="Grigoriev I.V."/>
            <person name="Crouch J.A."/>
            <person name="De Vries R.P."/>
            <person name="Sukno S.A."/>
            <person name="Thon M.R."/>
        </authorList>
    </citation>
    <scope>NUCLEOTIDE SEQUENCE</scope>
    <source>
        <strain evidence="2">MAFF235873</strain>
    </source>
</reference>
<evidence type="ECO:0000313" key="3">
    <source>
        <dbReference type="Proteomes" id="UP001232148"/>
    </source>
</evidence>
<feature type="region of interest" description="Disordered" evidence="1">
    <location>
        <begin position="34"/>
        <end position="57"/>
    </location>
</feature>
<sequence length="127" mass="14068">MFRNTKSCPPSSQELHCTALYLCTLQTHAPSESQHSTGISAIRGNGDISNGNQRLHHHHQHPNISIDLRCIALRYLPTLHYTAAILPLLPASGQLQHLDTQGQHTAASLAKSSAIKREREREVHTII</sequence>
<evidence type="ECO:0000313" key="2">
    <source>
        <dbReference type="EMBL" id="KAK2024821.1"/>
    </source>
</evidence>
<protein>
    <submittedName>
        <fullName evidence="2">Uncharacterized protein</fullName>
    </submittedName>
</protein>
<accession>A0AAD9LWH6</accession>
<dbReference type="Proteomes" id="UP001232148">
    <property type="component" value="Unassembled WGS sequence"/>
</dbReference>
<evidence type="ECO:0000256" key="1">
    <source>
        <dbReference type="SAM" id="MobiDB-lite"/>
    </source>
</evidence>
<organism evidence="2 3">
    <name type="scientific">Colletotrichum zoysiae</name>
    <dbReference type="NCBI Taxonomy" id="1216348"/>
    <lineage>
        <taxon>Eukaryota</taxon>
        <taxon>Fungi</taxon>
        <taxon>Dikarya</taxon>
        <taxon>Ascomycota</taxon>
        <taxon>Pezizomycotina</taxon>
        <taxon>Sordariomycetes</taxon>
        <taxon>Hypocreomycetidae</taxon>
        <taxon>Glomerellales</taxon>
        <taxon>Glomerellaceae</taxon>
        <taxon>Colletotrichum</taxon>
        <taxon>Colletotrichum graminicola species complex</taxon>
    </lineage>
</organism>
<keyword evidence="3" id="KW-1185">Reference proteome</keyword>
<dbReference type="AlphaFoldDB" id="A0AAD9LWH6"/>
<name>A0AAD9LWH6_9PEZI</name>
<dbReference type="EMBL" id="MU842953">
    <property type="protein sequence ID" value="KAK2024821.1"/>
    <property type="molecule type" value="Genomic_DNA"/>
</dbReference>